<dbReference type="InterPro" id="IPR015422">
    <property type="entry name" value="PyrdxlP-dep_Trfase_small"/>
</dbReference>
<dbReference type="PANTHER" id="PTHR42858">
    <property type="entry name" value="AMINOTRANSFERASE"/>
    <property type="match status" value="1"/>
</dbReference>
<sequence length="500" mass="55219">MAASNFSEVVGSASSSKKLINLLRGHVSFPSLPPAPLLLLAALGPLWPNTSLLPTRLIEKGTRRVLQDPSIAFPALLYAPDNGDLKLRQNLASWLTDFYQPAAPISDERIAVTGGASQNLANLLQVFTDPVYTRNVWIVAPAYMLAFRIFDDSGLKLRAVPEDEQGIDIKYLRSEIRKTEDRAQAQSNSSEPIKPQRPWSKFYRHVIYAVPTFSNPSFKTMTRKRREQLVGLAREYDALIITDDVYDFLQWPSSLTAKDVSLDKAILPRIVDVDRYHDGGAEREGADGFGNSVSNGSFSKIAGPGLRTGWCEGTSKLVYGVSQTGSSRSGGAPSQIAATFLAEMLASGDLQRHVYEVLQPSYGRRYRKMVTVIEKELIPLGARLPQTDRDIVGGYFIWLTLPSGIESTAVVQRAKEEENVVVAQGEIFEVPGDTEHAGTHFENDIRMCFAWEDEDALAEGIERLARVIRTLQSEQQDRGAQSAQSATQHGTTVASAKDFW</sequence>
<name>A0A9P4P5G2_9PLEO</name>
<comment type="caution">
    <text evidence="3">The sequence shown here is derived from an EMBL/GenBank/DDBJ whole genome shotgun (WGS) entry which is preliminary data.</text>
</comment>
<keyword evidence="3" id="KW-0808">Transferase</keyword>
<evidence type="ECO:0000256" key="1">
    <source>
        <dbReference type="SAM" id="MobiDB-lite"/>
    </source>
</evidence>
<dbReference type="Proteomes" id="UP000799764">
    <property type="component" value="Unassembled WGS sequence"/>
</dbReference>
<evidence type="ECO:0000313" key="4">
    <source>
        <dbReference type="Proteomes" id="UP000799764"/>
    </source>
</evidence>
<organism evidence="3 4">
    <name type="scientific">Karstenula rhodostoma CBS 690.94</name>
    <dbReference type="NCBI Taxonomy" id="1392251"/>
    <lineage>
        <taxon>Eukaryota</taxon>
        <taxon>Fungi</taxon>
        <taxon>Dikarya</taxon>
        <taxon>Ascomycota</taxon>
        <taxon>Pezizomycotina</taxon>
        <taxon>Dothideomycetes</taxon>
        <taxon>Pleosporomycetidae</taxon>
        <taxon>Pleosporales</taxon>
        <taxon>Massarineae</taxon>
        <taxon>Didymosphaeriaceae</taxon>
        <taxon>Karstenula</taxon>
    </lineage>
</organism>
<dbReference type="FunFam" id="3.40.640.10:FF:000080">
    <property type="entry name" value="Aminotransferase, putative"/>
    <property type="match status" value="1"/>
</dbReference>
<dbReference type="EMBL" id="MU001514">
    <property type="protein sequence ID" value="KAF2437776.1"/>
    <property type="molecule type" value="Genomic_DNA"/>
</dbReference>
<dbReference type="AlphaFoldDB" id="A0A9P4P5G2"/>
<dbReference type="SUPFAM" id="SSF53383">
    <property type="entry name" value="PLP-dependent transferases"/>
    <property type="match status" value="1"/>
</dbReference>
<feature type="compositionally biased region" description="Polar residues" evidence="1">
    <location>
        <begin position="476"/>
        <end position="494"/>
    </location>
</feature>
<feature type="region of interest" description="Disordered" evidence="1">
    <location>
        <begin position="476"/>
        <end position="500"/>
    </location>
</feature>
<reference evidence="3" key="1">
    <citation type="journal article" date="2020" name="Stud. Mycol.">
        <title>101 Dothideomycetes genomes: a test case for predicting lifestyles and emergence of pathogens.</title>
        <authorList>
            <person name="Haridas S."/>
            <person name="Albert R."/>
            <person name="Binder M."/>
            <person name="Bloem J."/>
            <person name="Labutti K."/>
            <person name="Salamov A."/>
            <person name="Andreopoulos B."/>
            <person name="Baker S."/>
            <person name="Barry K."/>
            <person name="Bills G."/>
            <person name="Bluhm B."/>
            <person name="Cannon C."/>
            <person name="Castanera R."/>
            <person name="Culley D."/>
            <person name="Daum C."/>
            <person name="Ezra D."/>
            <person name="Gonzalez J."/>
            <person name="Henrissat B."/>
            <person name="Kuo A."/>
            <person name="Liang C."/>
            <person name="Lipzen A."/>
            <person name="Lutzoni F."/>
            <person name="Magnuson J."/>
            <person name="Mondo S."/>
            <person name="Nolan M."/>
            <person name="Ohm R."/>
            <person name="Pangilinan J."/>
            <person name="Park H.-J."/>
            <person name="Ramirez L."/>
            <person name="Alfaro M."/>
            <person name="Sun H."/>
            <person name="Tritt A."/>
            <person name="Yoshinaga Y."/>
            <person name="Zwiers L.-H."/>
            <person name="Turgeon B."/>
            <person name="Goodwin S."/>
            <person name="Spatafora J."/>
            <person name="Crous P."/>
            <person name="Grigoriev I."/>
        </authorList>
    </citation>
    <scope>NUCLEOTIDE SEQUENCE</scope>
    <source>
        <strain evidence="3">CBS 690.94</strain>
    </source>
</reference>
<dbReference type="InterPro" id="IPR015421">
    <property type="entry name" value="PyrdxlP-dep_Trfase_major"/>
</dbReference>
<gene>
    <name evidence="3" type="ORF">P171DRAFT_458932</name>
</gene>
<evidence type="ECO:0000313" key="3">
    <source>
        <dbReference type="EMBL" id="KAF2437776.1"/>
    </source>
</evidence>
<proteinExistence type="predicted"/>
<dbReference type="GO" id="GO:0047536">
    <property type="term" value="F:2-aminoadipate transaminase activity"/>
    <property type="evidence" value="ECO:0007669"/>
    <property type="project" value="TreeGrafter"/>
</dbReference>
<feature type="domain" description="Aminotransferase class I/classII large" evidence="2">
    <location>
        <begin position="77"/>
        <end position="464"/>
    </location>
</feature>
<dbReference type="CDD" id="cd00609">
    <property type="entry name" value="AAT_like"/>
    <property type="match status" value="1"/>
</dbReference>
<keyword evidence="4" id="KW-1185">Reference proteome</keyword>
<evidence type="ECO:0000259" key="2">
    <source>
        <dbReference type="Pfam" id="PF00155"/>
    </source>
</evidence>
<dbReference type="OrthoDB" id="7042322at2759"/>
<protein>
    <submittedName>
        <fullName evidence="3">PLP-dependent transferase</fullName>
    </submittedName>
</protein>
<dbReference type="GO" id="GO:0030170">
    <property type="term" value="F:pyridoxal phosphate binding"/>
    <property type="evidence" value="ECO:0007669"/>
    <property type="project" value="InterPro"/>
</dbReference>
<dbReference type="PANTHER" id="PTHR42858:SF1">
    <property type="entry name" value="LD15494P"/>
    <property type="match status" value="1"/>
</dbReference>
<dbReference type="Gene3D" id="3.90.1150.10">
    <property type="entry name" value="Aspartate Aminotransferase, domain 1"/>
    <property type="match status" value="1"/>
</dbReference>
<dbReference type="Gene3D" id="3.40.640.10">
    <property type="entry name" value="Type I PLP-dependent aspartate aminotransferase-like (Major domain)"/>
    <property type="match status" value="1"/>
</dbReference>
<dbReference type="InterPro" id="IPR015424">
    <property type="entry name" value="PyrdxlP-dep_Trfase"/>
</dbReference>
<dbReference type="InterPro" id="IPR004839">
    <property type="entry name" value="Aminotransferase_I/II_large"/>
</dbReference>
<accession>A0A9P4P5G2</accession>
<dbReference type="Pfam" id="PF00155">
    <property type="entry name" value="Aminotran_1_2"/>
    <property type="match status" value="1"/>
</dbReference>